<feature type="compositionally biased region" description="Acidic residues" evidence="1">
    <location>
        <begin position="369"/>
        <end position="383"/>
    </location>
</feature>
<proteinExistence type="predicted"/>
<feature type="compositionally biased region" description="Acidic residues" evidence="1">
    <location>
        <begin position="306"/>
        <end position="339"/>
    </location>
</feature>
<feature type="compositionally biased region" description="Low complexity" evidence="1">
    <location>
        <begin position="359"/>
        <end position="368"/>
    </location>
</feature>
<feature type="compositionally biased region" description="Acidic residues" evidence="1">
    <location>
        <begin position="495"/>
        <end position="528"/>
    </location>
</feature>
<dbReference type="Pfam" id="PF05943">
    <property type="entry name" value="VipB"/>
    <property type="match status" value="1"/>
</dbReference>
<feature type="compositionally biased region" description="Acidic residues" evidence="1">
    <location>
        <begin position="1335"/>
        <end position="1417"/>
    </location>
</feature>
<dbReference type="Proteomes" id="UP000628017">
    <property type="component" value="Unassembled WGS sequence"/>
</dbReference>
<gene>
    <name evidence="3" type="ORF">GCM10011498_08340</name>
</gene>
<feature type="compositionally biased region" description="Low complexity" evidence="1">
    <location>
        <begin position="422"/>
        <end position="431"/>
    </location>
</feature>
<name>A0A916VMY3_9RHOB</name>
<feature type="region of interest" description="Disordered" evidence="1">
    <location>
        <begin position="284"/>
        <end position="801"/>
    </location>
</feature>
<feature type="compositionally biased region" description="Low complexity" evidence="1">
    <location>
        <begin position="485"/>
        <end position="494"/>
    </location>
</feature>
<feature type="compositionally biased region" description="Acidic residues" evidence="1">
    <location>
        <begin position="647"/>
        <end position="793"/>
    </location>
</feature>
<feature type="compositionally biased region" description="Acidic residues" evidence="1">
    <location>
        <begin position="453"/>
        <end position="465"/>
    </location>
</feature>
<feature type="domain" description="TssC1 N-terminal" evidence="2">
    <location>
        <begin position="1002"/>
        <end position="1279"/>
    </location>
</feature>
<feature type="compositionally biased region" description="Low complexity" evidence="1">
    <location>
        <begin position="548"/>
        <end position="557"/>
    </location>
</feature>
<feature type="compositionally biased region" description="Acidic residues" evidence="1">
    <location>
        <begin position="558"/>
        <end position="617"/>
    </location>
</feature>
<feature type="compositionally biased region" description="Acidic residues" evidence="1">
    <location>
        <begin position="432"/>
        <end position="446"/>
    </location>
</feature>
<dbReference type="InterPro" id="IPR044031">
    <property type="entry name" value="TssC1_N"/>
</dbReference>
<dbReference type="InterPro" id="IPR008312">
    <property type="entry name" value="T6SS_TssB1"/>
</dbReference>
<dbReference type="Pfam" id="PF05591">
    <property type="entry name" value="T6SS_VipA"/>
    <property type="match status" value="2"/>
</dbReference>
<reference evidence="3" key="1">
    <citation type="journal article" date="2014" name="Int. J. Syst. Evol. Microbiol.">
        <title>Complete genome sequence of Corynebacterium casei LMG S-19264T (=DSM 44701T), isolated from a smear-ripened cheese.</title>
        <authorList>
            <consortium name="US DOE Joint Genome Institute (JGI-PGF)"/>
            <person name="Walter F."/>
            <person name="Albersmeier A."/>
            <person name="Kalinowski J."/>
            <person name="Ruckert C."/>
        </authorList>
    </citation>
    <scope>NUCLEOTIDE SEQUENCE</scope>
    <source>
        <strain evidence="3">CGMCC 1.15880</strain>
    </source>
</reference>
<reference evidence="3" key="2">
    <citation type="submission" date="2020-09" db="EMBL/GenBank/DDBJ databases">
        <authorList>
            <person name="Sun Q."/>
            <person name="Zhou Y."/>
        </authorList>
    </citation>
    <scope>NUCLEOTIDE SEQUENCE</scope>
    <source>
        <strain evidence="3">CGMCC 1.15880</strain>
    </source>
</reference>
<evidence type="ECO:0000313" key="4">
    <source>
        <dbReference type="Proteomes" id="UP000628017"/>
    </source>
</evidence>
<organism evidence="3 4">
    <name type="scientific">Neptunicoccus cionae</name>
    <dbReference type="NCBI Taxonomy" id="2035344"/>
    <lineage>
        <taxon>Bacteria</taxon>
        <taxon>Pseudomonadati</taxon>
        <taxon>Pseudomonadota</taxon>
        <taxon>Alphaproteobacteria</taxon>
        <taxon>Rhodobacterales</taxon>
        <taxon>Paracoccaceae</taxon>
        <taxon>Neptunicoccus</taxon>
    </lineage>
</organism>
<dbReference type="NCBIfam" id="TIGR03358">
    <property type="entry name" value="VI_chp_5"/>
    <property type="match status" value="1"/>
</dbReference>
<protein>
    <recommendedName>
        <fullName evidence="2">TssC1 N-terminal domain-containing protein</fullName>
    </recommendedName>
</protein>
<dbReference type="PANTHER" id="PTHR35850:SF1">
    <property type="entry name" value="TYPE VI SECRETION SYSTEM SHEATH PROTEIN TSSB1"/>
    <property type="match status" value="1"/>
</dbReference>
<accession>A0A916VMY3</accession>
<comment type="caution">
    <text evidence="3">The sequence shown here is derived from an EMBL/GenBank/DDBJ whole genome shotgun (WGS) entry which is preliminary data.</text>
</comment>
<evidence type="ECO:0000256" key="1">
    <source>
        <dbReference type="SAM" id="MobiDB-lite"/>
    </source>
</evidence>
<dbReference type="EMBL" id="BMKA01000001">
    <property type="protein sequence ID" value="GGA10560.1"/>
    <property type="molecule type" value="Genomic_DNA"/>
</dbReference>
<keyword evidence="4" id="KW-1185">Reference proteome</keyword>
<feature type="compositionally biased region" description="Acidic residues" evidence="1">
    <location>
        <begin position="390"/>
        <end position="402"/>
    </location>
</feature>
<evidence type="ECO:0000313" key="3">
    <source>
        <dbReference type="EMBL" id="GGA10560.1"/>
    </source>
</evidence>
<feature type="region of interest" description="Disordered" evidence="1">
    <location>
        <begin position="1323"/>
        <end position="1417"/>
    </location>
</feature>
<dbReference type="PANTHER" id="PTHR35850">
    <property type="entry name" value="CYTOPLASMIC PROTEIN-RELATED"/>
    <property type="match status" value="1"/>
</dbReference>
<feature type="compositionally biased region" description="Acidic residues" evidence="1">
    <location>
        <begin position="626"/>
        <end position="639"/>
    </location>
</feature>
<sequence length="1426" mass="151838">MADSQKFIARNRAPRVQIEYDVEVYGAEKKVQLPFVMGIMADLSGASEIAQGSVEDRKFLEVDVDNFDSRMKAMKPRAVFSVPNTLTGEGNLPVDLTFERMEDFSPAAIASKIEPLKKLLDARTQLSNLMTYMDGKTRAEDMILSLLQDPTSFRALLAGEAVEGGSGEVDGILSAMKAAADTAPVGVEDKTDAVLAGLAATPIAREEADTTADVLASMAAGAPEDVEEVDAAADVLANMAASAPLEAEADNSTSELLADMAASAPEPQEQSDDVGGILSDVAAQGVPEEESEDKTDALLDSLSAEAPDEVEDDTSVDDLLSDMADELPADEGDTEEDLDSLLADVAESAPEVEEDDSSDALLDSLSAEAPDEVEDDTSVDDLLSDMAEGLTEDEGDTGEDLDSLLADVAESAPEVEEDHSSDALLESLSADAPEEVEDDTSVDDLLSDMAEGLTEDEGDTGEDLDSLLADVAESAPDVEEDHSSDALLESLSAEAPDEVEDDTSVDDLLSDMADELTEDEENTGEDLDSLLADVAENAPEAEEDDSNDALLDSLSAEALDEVEEDTSADDLLSDMADELPADEEDTEGDDLDALLADVAEDASGDDVEDGSDLDELLADVTQSTDFPEDSSEDEDDTDLDALLAEGDNPDLDDLLGDDDDETDLDTFLGGDDDEPDLDDLLGEDEDDPQLDDLMGDGEDDTDLDALLADDDEAPDLDDLLGEDEDDPELDDLLGDDDDETDLDALLADSDDNTDLDDLLSEDGDDDDLDGLLADLDEDDDQTPDADDTEEEATEMQADATAAKAPYNPAFGKMTAPKPQINPGDRRKMRIAILGDFSGRANKGELQGGVELAGRKAIKFDIDTVEDVIARFATTLTLPVGKDGSAIEVELGEIDDLHPDELYDNVELFAELSSLRTQVKRGSNLDSLTAKLQEWGGAFGDFKLARKGRAKGAAANASLQVSEFAALIGAEAAPKPEPTGIDEMIQRIVAPFIVAAPDSGQDSLLDAIDRALGAAMSSILHHPDFQAVEANWRTLDMLARRIETGSHLELVLYDVAVEEFAADLAAHEDLGESALYDMLVERPRLSEDQGPLAAVLGLYTFEETPPHAELLARMSKISAQMDAPFIAAMGAGYLNTKAEDLHPLIAKTWAALRETPEAKYIALATPRFLLRMPYGKKTEPVEPFAYEEFNTREGMRSLLMGNPATLVAILLAQTLAQQGAEMSLGSIMTLDDMPFHYMLDQYGDQVALPSTERLINVRMSTETVQRGYLPVLSIQGQNVVRLGSFNGLGGGELLGLWSGEEAKLLQSGKIQSRTGVALGAGMAKAAPSGASGTGDADADGDAEDDDFDLGLDGNDDDFDLGGDDDDFDLGLDLDDDNDSDDLDLDLGDDGDLDDLLAGFDDDDDDDSADDDDDEEMDEDLAALLADL</sequence>
<evidence type="ECO:0000259" key="2">
    <source>
        <dbReference type="Pfam" id="PF05943"/>
    </source>
</evidence>